<dbReference type="InterPro" id="IPR050858">
    <property type="entry name" value="Mal-CoA-ACP_Trans/PKS_FabD"/>
</dbReference>
<dbReference type="NCBIfam" id="TIGR00128">
    <property type="entry name" value="fabD"/>
    <property type="match status" value="1"/>
</dbReference>
<dbReference type="GO" id="GO:0006633">
    <property type="term" value="P:fatty acid biosynthetic process"/>
    <property type="evidence" value="ECO:0007669"/>
    <property type="project" value="TreeGrafter"/>
</dbReference>
<keyword evidence="8" id="KW-1185">Reference proteome</keyword>
<evidence type="ECO:0000259" key="6">
    <source>
        <dbReference type="SMART" id="SM00827"/>
    </source>
</evidence>
<feature type="domain" description="Malonyl-CoA:ACP transacylase (MAT)" evidence="6">
    <location>
        <begin position="12"/>
        <end position="315"/>
    </location>
</feature>
<dbReference type="PANTHER" id="PTHR42681:SF1">
    <property type="entry name" value="MALONYL-COA-ACYL CARRIER PROTEIN TRANSACYLASE, MITOCHONDRIAL"/>
    <property type="match status" value="1"/>
</dbReference>
<evidence type="ECO:0000313" key="7">
    <source>
        <dbReference type="EMBL" id="MBB5234945.1"/>
    </source>
</evidence>
<dbReference type="Gene3D" id="3.30.70.250">
    <property type="entry name" value="Malonyl-CoA ACP transacylase, ACP-binding"/>
    <property type="match status" value="1"/>
</dbReference>
<dbReference type="GO" id="GO:0004314">
    <property type="term" value="F:[acyl-carrier-protein] S-malonyltransferase activity"/>
    <property type="evidence" value="ECO:0007669"/>
    <property type="project" value="UniProtKB-EC"/>
</dbReference>
<comment type="catalytic activity">
    <reaction evidence="3 4">
        <text>holo-[ACP] + malonyl-CoA = malonyl-[ACP] + CoA</text>
        <dbReference type="Rhea" id="RHEA:41792"/>
        <dbReference type="Rhea" id="RHEA-COMP:9623"/>
        <dbReference type="Rhea" id="RHEA-COMP:9685"/>
        <dbReference type="ChEBI" id="CHEBI:57287"/>
        <dbReference type="ChEBI" id="CHEBI:57384"/>
        <dbReference type="ChEBI" id="CHEBI:64479"/>
        <dbReference type="ChEBI" id="CHEBI:78449"/>
        <dbReference type="EC" id="2.3.1.39"/>
    </reaction>
</comment>
<evidence type="ECO:0000256" key="1">
    <source>
        <dbReference type="ARBA" id="ARBA00022679"/>
    </source>
</evidence>
<proteinExistence type="inferred from homology"/>
<evidence type="ECO:0000256" key="5">
    <source>
        <dbReference type="PIRSR" id="PIRSR000446-1"/>
    </source>
</evidence>
<dbReference type="RefSeq" id="WP_184029461.1">
    <property type="nucleotide sequence ID" value="NZ_JACHFN010000008.1"/>
</dbReference>
<dbReference type="Gene3D" id="3.40.366.10">
    <property type="entry name" value="Malonyl-Coenzyme A Acyl Carrier Protein, domain 2"/>
    <property type="match status" value="1"/>
</dbReference>
<protein>
    <recommendedName>
        <fullName evidence="4">Malonyl CoA-acyl carrier protein transacylase</fullName>
        <ecNumber evidence="4">2.3.1.39</ecNumber>
    </recommendedName>
</protein>
<dbReference type="InterPro" id="IPR024925">
    <property type="entry name" value="Malonyl_CoA-ACP_transAc"/>
</dbReference>
<dbReference type="Proteomes" id="UP000525389">
    <property type="component" value="Unassembled WGS sequence"/>
</dbReference>
<feature type="active site" evidence="5">
    <location>
        <position position="96"/>
    </location>
</feature>
<keyword evidence="1 4" id="KW-0808">Transferase</keyword>
<dbReference type="AlphaFoldDB" id="A0A7W8GG27"/>
<evidence type="ECO:0000256" key="3">
    <source>
        <dbReference type="ARBA" id="ARBA00048462"/>
    </source>
</evidence>
<evidence type="ECO:0000313" key="8">
    <source>
        <dbReference type="Proteomes" id="UP000525389"/>
    </source>
</evidence>
<dbReference type="SUPFAM" id="SSF55048">
    <property type="entry name" value="Probable ACP-binding domain of malonyl-CoA ACP transacylase"/>
    <property type="match status" value="1"/>
</dbReference>
<dbReference type="EC" id="2.3.1.39" evidence="4"/>
<dbReference type="InterPro" id="IPR001227">
    <property type="entry name" value="Ac_transferase_dom_sf"/>
</dbReference>
<dbReference type="SUPFAM" id="SSF52151">
    <property type="entry name" value="FabD/lysophospholipase-like"/>
    <property type="match status" value="1"/>
</dbReference>
<dbReference type="PIRSF" id="PIRSF000446">
    <property type="entry name" value="Mct"/>
    <property type="match status" value="1"/>
</dbReference>
<dbReference type="EMBL" id="JACHFN010000008">
    <property type="protein sequence ID" value="MBB5234945.1"/>
    <property type="molecule type" value="Genomic_DNA"/>
</dbReference>
<organism evidence="7 8">
    <name type="scientific">Deinococcus budaensis</name>
    <dbReference type="NCBI Taxonomy" id="1665626"/>
    <lineage>
        <taxon>Bacteria</taxon>
        <taxon>Thermotogati</taxon>
        <taxon>Deinococcota</taxon>
        <taxon>Deinococci</taxon>
        <taxon>Deinococcales</taxon>
        <taxon>Deinococcaceae</taxon>
        <taxon>Deinococcus</taxon>
    </lineage>
</organism>
<sequence length="315" mass="31788">MSAPLSVRIAALFPGQGSHAVGMGADLAATFPGAEAVYAGAEAALPGLRTLIETGPLEALTLTANQQPALVAASVAAYRAWQAQTGLTPAFAAGHSLGEYSALVAAGALDLGDALRLTRRRGELMQQAVPAGLGAMSAVMGDPETVREVCASASGIVQPANFNAPTQTVISGERGAVDAAAAELKARGLKVIPLKVSAPFHCPLMQPAQDALTPGLHAAAFAPLAFPVYANVTAAPNLDPAALPGLLAAQITGSVRWVETILALAAAGADLFVEFGPGTVLTGLVKRILPDARTLNVGTVEQVRDFALPAASAQP</sequence>
<evidence type="ECO:0000256" key="2">
    <source>
        <dbReference type="ARBA" id="ARBA00023315"/>
    </source>
</evidence>
<dbReference type="SMART" id="SM00827">
    <property type="entry name" value="PKS_AT"/>
    <property type="match status" value="1"/>
</dbReference>
<gene>
    <name evidence="7" type="ORF">HNQ09_002388</name>
</gene>
<dbReference type="FunFam" id="3.30.70.250:FF:000001">
    <property type="entry name" value="Malonyl CoA-acyl carrier protein transacylase"/>
    <property type="match status" value="1"/>
</dbReference>
<dbReference type="InterPro" id="IPR016036">
    <property type="entry name" value="Malonyl_transacylase_ACP-bd"/>
</dbReference>
<reference evidence="7 8" key="1">
    <citation type="submission" date="2020-08" db="EMBL/GenBank/DDBJ databases">
        <title>Genomic Encyclopedia of Type Strains, Phase IV (KMG-IV): sequencing the most valuable type-strain genomes for metagenomic binning, comparative biology and taxonomic classification.</title>
        <authorList>
            <person name="Goeker M."/>
        </authorList>
    </citation>
    <scope>NUCLEOTIDE SEQUENCE [LARGE SCALE GENOMIC DNA]</scope>
    <source>
        <strain evidence="7 8">DSM 101791</strain>
    </source>
</reference>
<dbReference type="PANTHER" id="PTHR42681">
    <property type="entry name" value="MALONYL-COA-ACYL CARRIER PROTEIN TRANSACYLASE, MITOCHONDRIAL"/>
    <property type="match status" value="1"/>
</dbReference>
<dbReference type="InterPro" id="IPR016035">
    <property type="entry name" value="Acyl_Trfase/lysoPLipase"/>
</dbReference>
<comment type="caution">
    <text evidence="7">The sequence shown here is derived from an EMBL/GenBank/DDBJ whole genome shotgun (WGS) entry which is preliminary data.</text>
</comment>
<dbReference type="GO" id="GO:0005829">
    <property type="term" value="C:cytosol"/>
    <property type="evidence" value="ECO:0007669"/>
    <property type="project" value="TreeGrafter"/>
</dbReference>
<accession>A0A7W8GG27</accession>
<keyword evidence="2 4" id="KW-0012">Acyltransferase</keyword>
<dbReference type="InterPro" id="IPR004410">
    <property type="entry name" value="Malonyl_CoA-ACP_transAc_FabD"/>
</dbReference>
<evidence type="ECO:0000256" key="4">
    <source>
        <dbReference type="PIRNR" id="PIRNR000446"/>
    </source>
</evidence>
<comment type="similarity">
    <text evidence="4">Belongs to the fabD family.</text>
</comment>
<feature type="active site" evidence="5">
    <location>
        <position position="201"/>
    </location>
</feature>
<dbReference type="Pfam" id="PF00698">
    <property type="entry name" value="Acyl_transf_1"/>
    <property type="match status" value="1"/>
</dbReference>
<dbReference type="InterPro" id="IPR014043">
    <property type="entry name" value="Acyl_transferase_dom"/>
</dbReference>
<name>A0A7W8GG27_9DEIO</name>